<dbReference type="EMBL" id="EU016565">
    <property type="protein sequence ID" value="ABZ06035.1"/>
    <property type="molecule type" value="Genomic_DNA"/>
</dbReference>
<evidence type="ECO:0000313" key="1">
    <source>
        <dbReference type="EMBL" id="ABZ06035.1"/>
    </source>
</evidence>
<dbReference type="AlphaFoldDB" id="B3T0C6"/>
<protein>
    <recommendedName>
        <fullName evidence="2">ATP-binding protein</fullName>
    </recommendedName>
</protein>
<proteinExistence type="predicted"/>
<gene>
    <name evidence="1" type="ORF">ALOHA_HF4000005H07ctg1g3</name>
</gene>
<sequence length="559" mass="60738">MTIEASTLVSFAKKTAVEFWHDTRSRPWATITNHGHLENWPIDGNVFQRRLGALFYEKKRSAPSAKAIQDAISVLAGEAVFGGAEYAVFTRVAGQDGYIYLDLANADWQAVEIGPSGWRVISKPPVKFRRSPGMLPLPHPVTGGSINGLRPMLNLNDDQAWVLVRSWLVAAVRDTGPYPVLVLHGEQGSAKSTTARVLRSLVDPNTASLRSQPKDTRDLMIAAANGWILNFDNLSYLPQWLSDAMCRLATGGGFATRQLYTDDDEVLFDAQRPIVLNGIEELATRGDLLDRSIVMYLPAISHNQRCSEASYWSRFQASRPRILGCLLDAASCALANVTGVQLPALPRMADFAEWACAAAPKLGFTQQQFIDAYAGNKDEGLSITLEASPIFEPLQSLIRVKGGTIEATTTELLNDLDRYIPIGARRPQGWPGNGRTLSSTLRRLAPGLRAIGIAVSFRRESSGKRLVSIKQVVQTSVGCVGSVAASPEDVDAGPGPAMQSVTADEVKAPTVSVTASLGDATDAADAKSAVHATLPWDEFLEVDEDERWEEDDLDESHID</sequence>
<dbReference type="SUPFAM" id="SSF52540">
    <property type="entry name" value="P-loop containing nucleoside triphosphate hydrolases"/>
    <property type="match status" value="1"/>
</dbReference>
<dbReference type="InterPro" id="IPR027417">
    <property type="entry name" value="P-loop_NTPase"/>
</dbReference>
<evidence type="ECO:0008006" key="2">
    <source>
        <dbReference type="Google" id="ProtNLM"/>
    </source>
</evidence>
<organism evidence="1">
    <name type="scientific">uncultured marine microorganism HF4000_005H07</name>
    <dbReference type="NCBI Taxonomy" id="455506"/>
    <lineage>
        <taxon>unclassified sequences</taxon>
        <taxon>environmental samples</taxon>
    </lineage>
</organism>
<reference evidence="1" key="1">
    <citation type="journal article" date="2008" name="ISME J.">
        <title>Genomic patterns of recombination, clonal divergence and environment in marine microbial populations.</title>
        <authorList>
            <person name="Konstantinidis K.T."/>
            <person name="Delong E.F."/>
        </authorList>
    </citation>
    <scope>NUCLEOTIDE SEQUENCE</scope>
</reference>
<accession>B3T0C6</accession>
<name>B3T0C6_9ZZZZ</name>